<protein>
    <submittedName>
        <fullName evidence="1">Uncharacterized protein</fullName>
    </submittedName>
</protein>
<evidence type="ECO:0000313" key="1">
    <source>
        <dbReference type="EMBL" id="MBB4046315.1"/>
    </source>
</evidence>
<dbReference type="Proteomes" id="UP000560658">
    <property type="component" value="Unassembled WGS sequence"/>
</dbReference>
<gene>
    <name evidence="1" type="ORF">GGR06_004149</name>
</gene>
<dbReference type="RefSeq" id="WP_148298483.1">
    <property type="nucleotide sequence ID" value="NZ_JACIER010000028.1"/>
</dbReference>
<dbReference type="EMBL" id="JACIER010000028">
    <property type="protein sequence ID" value="MBB4046315.1"/>
    <property type="molecule type" value="Genomic_DNA"/>
</dbReference>
<sequence length="107" mass="12419">MNTFGQANIQYLKGEKTIYNIGDTIQLLIQIKAPEETCIDGMKTTKLFQKGISIISQSEWEEIKKGFWQKEISLVIKGNKNKEAILTIFRRNDKQSISQQEKFKYNS</sequence>
<keyword evidence="2" id="KW-1185">Reference proteome</keyword>
<evidence type="ECO:0000313" key="2">
    <source>
        <dbReference type="Proteomes" id="UP000560658"/>
    </source>
</evidence>
<reference evidence="1" key="1">
    <citation type="submission" date="2020-08" db="EMBL/GenBank/DDBJ databases">
        <title>Genomic Encyclopedia of Type Strains, Phase IV (KMG-IV): sequencing the most valuable type-strain genomes for metagenomic binning, comparative biology and taxonomic classification.</title>
        <authorList>
            <person name="Goeker M."/>
        </authorList>
    </citation>
    <scope>NUCLEOTIDE SEQUENCE [LARGE SCALE GENOMIC DNA]</scope>
    <source>
        <strain evidence="1">DSM 105720</strain>
    </source>
</reference>
<organism evidence="1 2">
    <name type="scientific">Bacteroides reticulotermitis</name>
    <dbReference type="NCBI Taxonomy" id="1133319"/>
    <lineage>
        <taxon>Bacteria</taxon>
        <taxon>Pseudomonadati</taxon>
        <taxon>Bacteroidota</taxon>
        <taxon>Bacteroidia</taxon>
        <taxon>Bacteroidales</taxon>
        <taxon>Bacteroidaceae</taxon>
        <taxon>Bacteroides</taxon>
    </lineage>
</organism>
<comment type="caution">
    <text evidence="1">The sequence shown here is derived from an EMBL/GenBank/DDBJ whole genome shotgun (WGS) entry which is preliminary data.</text>
</comment>
<proteinExistence type="predicted"/>
<dbReference type="AlphaFoldDB" id="A0A840DCE7"/>
<accession>A0A840DCE7</accession>
<name>A0A840DCE7_9BACE</name>